<comment type="pathway">
    <text evidence="3">Glycan biosynthesis; trehalose biosynthesis.</text>
</comment>
<comment type="function">
    <text evidence="2 3">Removes the phosphate from trehalose 6-phosphate to produce free trehalose.</text>
</comment>
<dbReference type="GO" id="GO:0004805">
    <property type="term" value="F:trehalose-phosphatase activity"/>
    <property type="evidence" value="ECO:0007669"/>
    <property type="project" value="UniProtKB-EC"/>
</dbReference>
<sequence length="280" mass="30182">MEFTSTDGERRYAELVRVASRAVVGLDFDGTLSPIVDDPERAHIHDDAPDVLLDLAREVGAVAVITGRPARQVLDLGGLEEVGEALANADADLYVFGQYGNERWSSHQRRIMSPRPPRGLASFERELTGVLRRADAADAWVEDKGLAVAVHTRRLPDADAAFQRLLPLIRDLASNHDLITEPGRNVIEVRSSGMHKGLAVRTLVDELDAGGFLFAGDDLGDMEAFEAVAELREAGMPTLLVCSASSEESALVPLSDVVVKGPDGVLDLLRQLTADARISG</sequence>
<comment type="cofactor">
    <cofactor evidence="3">
        <name>Mg(2+)</name>
        <dbReference type="ChEBI" id="CHEBI:18420"/>
    </cofactor>
</comment>
<dbReference type="PANTHER" id="PTHR43768:SF3">
    <property type="entry name" value="TREHALOSE 6-PHOSPHATE PHOSPHATASE"/>
    <property type="match status" value="1"/>
</dbReference>
<comment type="similarity">
    <text evidence="3">Belongs to the trehalose phosphatase family.</text>
</comment>
<dbReference type="InterPro" id="IPR036412">
    <property type="entry name" value="HAD-like_sf"/>
</dbReference>
<evidence type="ECO:0000256" key="2">
    <source>
        <dbReference type="ARBA" id="ARBA00024179"/>
    </source>
</evidence>
<protein>
    <recommendedName>
        <fullName evidence="3">Trehalose 6-phosphate phosphatase</fullName>
        <ecNumber evidence="3">3.1.3.12</ecNumber>
    </recommendedName>
</protein>
<keyword evidence="3" id="KW-0460">Magnesium</keyword>
<accession>A0ABW1LMX2</accession>
<dbReference type="Pfam" id="PF02358">
    <property type="entry name" value="Trehalose_PPase"/>
    <property type="match status" value="2"/>
</dbReference>
<keyword evidence="5" id="KW-1185">Reference proteome</keyword>
<evidence type="ECO:0000313" key="5">
    <source>
        <dbReference type="Proteomes" id="UP001596135"/>
    </source>
</evidence>
<dbReference type="Gene3D" id="3.40.50.1000">
    <property type="entry name" value="HAD superfamily/HAD-like"/>
    <property type="match status" value="1"/>
</dbReference>
<dbReference type="PANTHER" id="PTHR43768">
    <property type="entry name" value="TREHALOSE 6-PHOSPHATE PHOSPHATASE"/>
    <property type="match status" value="1"/>
</dbReference>
<dbReference type="RefSeq" id="WP_379155934.1">
    <property type="nucleotide sequence ID" value="NZ_JBHSRJ010000005.1"/>
</dbReference>
<dbReference type="SUPFAM" id="SSF56784">
    <property type="entry name" value="HAD-like"/>
    <property type="match status" value="1"/>
</dbReference>
<dbReference type="Proteomes" id="UP001596135">
    <property type="component" value="Unassembled WGS sequence"/>
</dbReference>
<reference evidence="5" key="1">
    <citation type="journal article" date="2019" name="Int. J. Syst. Evol. Microbiol.">
        <title>The Global Catalogue of Microorganisms (GCM) 10K type strain sequencing project: providing services to taxonomists for standard genome sequencing and annotation.</title>
        <authorList>
            <consortium name="The Broad Institute Genomics Platform"/>
            <consortium name="The Broad Institute Genome Sequencing Center for Infectious Disease"/>
            <person name="Wu L."/>
            <person name="Ma J."/>
        </authorList>
    </citation>
    <scope>NUCLEOTIDE SEQUENCE [LARGE SCALE GENOMIC DNA]</scope>
    <source>
        <strain evidence="5">CCUG 54522</strain>
    </source>
</reference>
<dbReference type="InterPro" id="IPR003337">
    <property type="entry name" value="Trehalose_PPase"/>
</dbReference>
<comment type="caution">
    <text evidence="4">The sequence shown here is derived from an EMBL/GenBank/DDBJ whole genome shotgun (WGS) entry which is preliminary data.</text>
</comment>
<dbReference type="InterPro" id="IPR023214">
    <property type="entry name" value="HAD_sf"/>
</dbReference>
<evidence type="ECO:0000313" key="4">
    <source>
        <dbReference type="EMBL" id="MFC6044463.1"/>
    </source>
</evidence>
<keyword evidence="3" id="KW-0479">Metal-binding</keyword>
<organism evidence="4 5">
    <name type="scientific">Nocardioides hankookensis</name>
    <dbReference type="NCBI Taxonomy" id="443157"/>
    <lineage>
        <taxon>Bacteria</taxon>
        <taxon>Bacillati</taxon>
        <taxon>Actinomycetota</taxon>
        <taxon>Actinomycetes</taxon>
        <taxon>Propionibacteriales</taxon>
        <taxon>Nocardioidaceae</taxon>
        <taxon>Nocardioides</taxon>
    </lineage>
</organism>
<gene>
    <name evidence="4" type="primary">otsB</name>
    <name evidence="4" type="ORF">ACFPYL_15340</name>
</gene>
<name>A0ABW1LMX2_9ACTN</name>
<evidence type="ECO:0000256" key="1">
    <source>
        <dbReference type="ARBA" id="ARBA00022801"/>
    </source>
</evidence>
<proteinExistence type="inferred from homology"/>
<evidence type="ECO:0000256" key="3">
    <source>
        <dbReference type="RuleBase" id="RU361117"/>
    </source>
</evidence>
<dbReference type="InterPro" id="IPR044651">
    <property type="entry name" value="OTSB-like"/>
</dbReference>
<dbReference type="EC" id="3.1.3.12" evidence="3"/>
<keyword evidence="1 3" id="KW-0378">Hydrolase</keyword>
<dbReference type="EMBL" id="JBHSRJ010000005">
    <property type="protein sequence ID" value="MFC6044463.1"/>
    <property type="molecule type" value="Genomic_DNA"/>
</dbReference>
<dbReference type="NCBIfam" id="TIGR00685">
    <property type="entry name" value="T6PP"/>
    <property type="match status" value="1"/>
</dbReference>
<dbReference type="Gene3D" id="3.30.70.1020">
    <property type="entry name" value="Trehalose-6-phosphate phosphatase related protein, domain 2"/>
    <property type="match status" value="1"/>
</dbReference>
<comment type="catalytic activity">
    <reaction evidence="3">
        <text>alpha,alpha-trehalose 6-phosphate + H2O = alpha,alpha-trehalose + phosphate</text>
        <dbReference type="Rhea" id="RHEA:23420"/>
        <dbReference type="ChEBI" id="CHEBI:15377"/>
        <dbReference type="ChEBI" id="CHEBI:16551"/>
        <dbReference type="ChEBI" id="CHEBI:43474"/>
        <dbReference type="ChEBI" id="CHEBI:58429"/>
        <dbReference type="EC" id="3.1.3.12"/>
    </reaction>
</comment>